<evidence type="ECO:0000313" key="1">
    <source>
        <dbReference type="EMBL" id="CAA7017511.1"/>
    </source>
</evidence>
<dbReference type="EMBL" id="CACVBM020000332">
    <property type="protein sequence ID" value="CAA7017511.1"/>
    <property type="molecule type" value="Genomic_DNA"/>
</dbReference>
<dbReference type="OrthoDB" id="1662362at2759"/>
<gene>
    <name evidence="1" type="ORF">MERR_LOCUS4746</name>
</gene>
<protein>
    <submittedName>
        <fullName evidence="1">Uncharacterized protein</fullName>
    </submittedName>
</protein>
<evidence type="ECO:0000313" key="2">
    <source>
        <dbReference type="Proteomes" id="UP000467841"/>
    </source>
</evidence>
<keyword evidence="2" id="KW-1185">Reference proteome</keyword>
<sequence>MSSSLDEAIPSHQTVLGCGQLCLDYLVTVPSFPIPDQKIRGTSFKVDEDTILCSRRWKYWECFNMRCSFGFAF</sequence>
<reference evidence="1" key="1">
    <citation type="submission" date="2020-01" db="EMBL/GenBank/DDBJ databases">
        <authorList>
            <person name="Mishra B."/>
        </authorList>
    </citation>
    <scope>NUCLEOTIDE SEQUENCE [LARGE SCALE GENOMIC DNA]</scope>
</reference>
<dbReference type="Proteomes" id="UP000467841">
    <property type="component" value="Unassembled WGS sequence"/>
</dbReference>
<proteinExistence type="predicted"/>
<name>A0A6D2HW81_9BRAS</name>
<comment type="caution">
    <text evidence="1">The sequence shown here is derived from an EMBL/GenBank/DDBJ whole genome shotgun (WGS) entry which is preliminary data.</text>
</comment>
<accession>A0A6D2HW81</accession>
<organism evidence="1 2">
    <name type="scientific">Microthlaspi erraticum</name>
    <dbReference type="NCBI Taxonomy" id="1685480"/>
    <lineage>
        <taxon>Eukaryota</taxon>
        <taxon>Viridiplantae</taxon>
        <taxon>Streptophyta</taxon>
        <taxon>Embryophyta</taxon>
        <taxon>Tracheophyta</taxon>
        <taxon>Spermatophyta</taxon>
        <taxon>Magnoliopsida</taxon>
        <taxon>eudicotyledons</taxon>
        <taxon>Gunneridae</taxon>
        <taxon>Pentapetalae</taxon>
        <taxon>rosids</taxon>
        <taxon>malvids</taxon>
        <taxon>Brassicales</taxon>
        <taxon>Brassicaceae</taxon>
        <taxon>Coluteocarpeae</taxon>
        <taxon>Microthlaspi</taxon>
    </lineage>
</organism>
<dbReference type="AlphaFoldDB" id="A0A6D2HW81"/>